<comment type="caution">
    <text evidence="3">The sequence shown here is derived from an EMBL/GenBank/DDBJ whole genome shotgun (WGS) entry which is preliminary data.</text>
</comment>
<name>A0ABV1RRA7_9BACT</name>
<evidence type="ECO:0000313" key="4">
    <source>
        <dbReference type="Proteomes" id="UP001476807"/>
    </source>
</evidence>
<reference evidence="3 4" key="1">
    <citation type="submission" date="2024-06" db="EMBL/GenBank/DDBJ databases">
        <title>Pontibacter populi HYL7-15.</title>
        <authorList>
            <person name="Kim M.K."/>
        </authorList>
    </citation>
    <scope>NUCLEOTIDE SEQUENCE [LARGE SCALE GENOMIC DNA]</scope>
    <source>
        <strain evidence="3 4">HYL7-15</strain>
    </source>
</reference>
<accession>A0ABV1RRA7</accession>
<keyword evidence="1" id="KW-0812">Transmembrane</keyword>
<feature type="signal peptide" evidence="2">
    <location>
        <begin position="1"/>
        <end position="19"/>
    </location>
</feature>
<feature type="chain" id="PRO_5046632115" evidence="2">
    <location>
        <begin position="20"/>
        <end position="195"/>
    </location>
</feature>
<feature type="transmembrane region" description="Helical" evidence="1">
    <location>
        <begin position="113"/>
        <end position="135"/>
    </location>
</feature>
<sequence>MKKHLLILLSCLLAQVAMSQDVIVKINGEELKANVQEITTTDIIYLSADTTDTLNYSLAKTEVFMIRFANGTKEVFTENLPSETTNETTIVDPVMMYQKGRQDARLHYNGTGAMLGSAATVFLAGPVGPIIIGAVKPRARYNKALPAASLQDPNYVKGYEKQAHNRKIGKAAIGFGVGTGVGVLYLLLSVMSPGK</sequence>
<protein>
    <submittedName>
        <fullName evidence="3">Uncharacterized protein</fullName>
    </submittedName>
</protein>
<dbReference type="RefSeq" id="WP_350411256.1">
    <property type="nucleotide sequence ID" value="NZ_JBEOKT010000004.1"/>
</dbReference>
<keyword evidence="2" id="KW-0732">Signal</keyword>
<proteinExistence type="predicted"/>
<evidence type="ECO:0000256" key="1">
    <source>
        <dbReference type="SAM" id="Phobius"/>
    </source>
</evidence>
<feature type="transmembrane region" description="Helical" evidence="1">
    <location>
        <begin position="171"/>
        <end position="191"/>
    </location>
</feature>
<keyword evidence="4" id="KW-1185">Reference proteome</keyword>
<organism evidence="3 4">
    <name type="scientific">Pontibacter populi</name>
    <dbReference type="NCBI Taxonomy" id="890055"/>
    <lineage>
        <taxon>Bacteria</taxon>
        <taxon>Pseudomonadati</taxon>
        <taxon>Bacteroidota</taxon>
        <taxon>Cytophagia</taxon>
        <taxon>Cytophagales</taxon>
        <taxon>Hymenobacteraceae</taxon>
        <taxon>Pontibacter</taxon>
    </lineage>
</organism>
<dbReference type="Proteomes" id="UP001476807">
    <property type="component" value="Unassembled WGS sequence"/>
</dbReference>
<keyword evidence="1" id="KW-0472">Membrane</keyword>
<keyword evidence="1" id="KW-1133">Transmembrane helix</keyword>
<dbReference type="EMBL" id="JBEOKT010000004">
    <property type="protein sequence ID" value="MER2996919.1"/>
    <property type="molecule type" value="Genomic_DNA"/>
</dbReference>
<evidence type="ECO:0000256" key="2">
    <source>
        <dbReference type="SAM" id="SignalP"/>
    </source>
</evidence>
<gene>
    <name evidence="3" type="ORF">ABS362_05140</name>
</gene>
<evidence type="ECO:0000313" key="3">
    <source>
        <dbReference type="EMBL" id="MER2996919.1"/>
    </source>
</evidence>